<dbReference type="Pfam" id="PF22785">
    <property type="entry name" value="Tc-R-P"/>
    <property type="match status" value="1"/>
</dbReference>
<evidence type="ECO:0008006" key="4">
    <source>
        <dbReference type="Google" id="ProtNLM"/>
    </source>
</evidence>
<feature type="compositionally biased region" description="Pro residues" evidence="1">
    <location>
        <begin position="278"/>
        <end position="289"/>
    </location>
</feature>
<comment type="caution">
    <text evidence="2">The sequence shown here is derived from an EMBL/GenBank/DDBJ whole genome shotgun (WGS) entry which is preliminary data.</text>
</comment>
<evidence type="ECO:0000313" key="2">
    <source>
        <dbReference type="EMBL" id="TQV66304.1"/>
    </source>
</evidence>
<evidence type="ECO:0000313" key="3">
    <source>
        <dbReference type="Proteomes" id="UP000319732"/>
    </source>
</evidence>
<keyword evidence="3" id="KW-1185">Reference proteome</keyword>
<organism evidence="2 3">
    <name type="scientific">Exilibacterium tricleocarpae</name>
    <dbReference type="NCBI Taxonomy" id="2591008"/>
    <lineage>
        <taxon>Bacteria</taxon>
        <taxon>Pseudomonadati</taxon>
        <taxon>Pseudomonadota</taxon>
        <taxon>Gammaproteobacteria</taxon>
        <taxon>Cellvibrionales</taxon>
        <taxon>Cellvibrionaceae</taxon>
        <taxon>Exilibacterium</taxon>
    </lineage>
</organism>
<feature type="compositionally biased region" description="Low complexity" evidence="1">
    <location>
        <begin position="181"/>
        <end position="191"/>
    </location>
</feature>
<dbReference type="InterPro" id="IPR029021">
    <property type="entry name" value="Prot-tyrosine_phosphatase-like"/>
</dbReference>
<dbReference type="SUPFAM" id="SSF52799">
    <property type="entry name" value="(Phosphotyrosine protein) phosphatases II"/>
    <property type="match status" value="1"/>
</dbReference>
<name>A0A545SMX0_9GAMM</name>
<sequence length="311" mass="32342">MAGNLYGLKKYIRSAGKLACCGNFQYVLDGKLARGSQPNYMSGDKEHSVTEIDVQQFKQQRIGCIISANHCRMDDNGKRRLGKAGIGFFHFKVVDFAAPAPAQLQKAANVIELFSRRGATLVYCGFGQGRTGSFIAAWAMLRYMKSLAGDIDEMCRESFLKSNFGVENLKQTNAVREAAGLPALTGTGPTPGSLPPPGSSASWTPPAMAGSGASWTPPAMAGSGASWTPPAMAGSGASWTPPAMAGSGASWTPPPLPDLSSGDSWTPPAAMFSTGSAPPLPPSPAPLPKVPASGRGPSGLGFPDDDNFGML</sequence>
<dbReference type="AlphaFoldDB" id="A0A545SMX0"/>
<dbReference type="Proteomes" id="UP000319732">
    <property type="component" value="Unassembled WGS sequence"/>
</dbReference>
<gene>
    <name evidence="2" type="ORF">FKG94_27310</name>
</gene>
<dbReference type="RefSeq" id="WP_142930129.1">
    <property type="nucleotide sequence ID" value="NZ_ML660117.1"/>
</dbReference>
<proteinExistence type="predicted"/>
<accession>A0A545SMX0</accession>
<dbReference type="Gene3D" id="3.90.190.10">
    <property type="entry name" value="Protein tyrosine phosphatase superfamily"/>
    <property type="match status" value="1"/>
</dbReference>
<evidence type="ECO:0000256" key="1">
    <source>
        <dbReference type="SAM" id="MobiDB-lite"/>
    </source>
</evidence>
<feature type="region of interest" description="Disordered" evidence="1">
    <location>
        <begin position="181"/>
        <end position="311"/>
    </location>
</feature>
<reference evidence="2 3" key="1">
    <citation type="submission" date="2019-06" db="EMBL/GenBank/DDBJ databases">
        <title>Whole genome sequence for Cellvibrionaceae sp. R142.</title>
        <authorList>
            <person name="Wang G."/>
        </authorList>
    </citation>
    <scope>NUCLEOTIDE SEQUENCE [LARGE SCALE GENOMIC DNA]</scope>
    <source>
        <strain evidence="2 3">R142</strain>
    </source>
</reference>
<protein>
    <recommendedName>
        <fullName evidence="4">Tyrosine specific protein phosphatases domain-containing protein</fullName>
    </recommendedName>
</protein>
<dbReference type="EMBL" id="VHSG01000042">
    <property type="protein sequence ID" value="TQV66304.1"/>
    <property type="molecule type" value="Genomic_DNA"/>
</dbReference>
<dbReference type="OrthoDB" id="9806482at2"/>